<dbReference type="SUPFAM" id="SSF51905">
    <property type="entry name" value="FAD/NAD(P)-binding domain"/>
    <property type="match status" value="1"/>
</dbReference>
<dbReference type="Gene3D" id="3.50.50.60">
    <property type="entry name" value="FAD/NAD(P)-binding domain"/>
    <property type="match status" value="2"/>
</dbReference>
<dbReference type="InterPro" id="IPR018203">
    <property type="entry name" value="GDP_dissociation_inhibitor"/>
</dbReference>
<dbReference type="Proteomes" id="UP001214603">
    <property type="component" value="Chromosome 1"/>
</dbReference>
<evidence type="ECO:0000313" key="3">
    <source>
        <dbReference type="EMBL" id="WFD01919.1"/>
    </source>
</evidence>
<name>A0AAF0DZK6_9BASI</name>
<dbReference type="GO" id="GO:0005634">
    <property type="term" value="C:nucleus"/>
    <property type="evidence" value="ECO:0007669"/>
    <property type="project" value="TreeGrafter"/>
</dbReference>
<dbReference type="GO" id="GO:0005829">
    <property type="term" value="C:cytosol"/>
    <property type="evidence" value="ECO:0007669"/>
    <property type="project" value="TreeGrafter"/>
</dbReference>
<dbReference type="PANTHER" id="PTHR11787:SF4">
    <property type="entry name" value="CHM, RAB ESCORT PROTEIN 1"/>
    <property type="match status" value="1"/>
</dbReference>
<dbReference type="GO" id="GO:0007264">
    <property type="term" value="P:small GTPase-mediated signal transduction"/>
    <property type="evidence" value="ECO:0007669"/>
    <property type="project" value="InterPro"/>
</dbReference>
<dbReference type="Pfam" id="PF00996">
    <property type="entry name" value="GDI"/>
    <property type="match status" value="1"/>
</dbReference>
<accession>A0AAF0DZK6</accession>
<dbReference type="GO" id="GO:0016192">
    <property type="term" value="P:vesicle-mediated transport"/>
    <property type="evidence" value="ECO:0007669"/>
    <property type="project" value="TreeGrafter"/>
</dbReference>
<feature type="compositionally biased region" description="Basic and acidic residues" evidence="2">
    <location>
        <begin position="532"/>
        <end position="547"/>
    </location>
</feature>
<dbReference type="Gene3D" id="3.30.519.10">
    <property type="entry name" value="Guanine Nucleotide Dissociation Inhibitor, domain 2"/>
    <property type="match status" value="1"/>
</dbReference>
<reference evidence="3" key="1">
    <citation type="submission" date="2023-03" db="EMBL/GenBank/DDBJ databases">
        <title>Mating type loci evolution in Malassezia.</title>
        <authorList>
            <person name="Coelho M.A."/>
        </authorList>
    </citation>
    <scope>NUCLEOTIDE SEQUENCE</scope>
    <source>
        <strain evidence="3">CBS 7876</strain>
    </source>
</reference>
<dbReference type="InterPro" id="IPR036188">
    <property type="entry name" value="FAD/NAD-bd_sf"/>
</dbReference>
<protein>
    <recommendedName>
        <fullName evidence="5">Rab proteins geranylgeranyltransferase component A</fullName>
    </recommendedName>
</protein>
<sequence>MTDAHDVLVLGTGVPEAVLSAALSRAGRRVLHVDTHDYYGADWASLTLTELLAWGEQHGAHVAFPRDAHLPDALARLDRHYSLSVRPALLPAHGPMIEALVRSNVAAYATFRLLDRVGVYDAAAQRVDRVPSSKSEIFRHKHISLADKRRLMRFLERALGAPAASTAPPEPLAHTLDALQLDARLQRAVQYGVCLAWNGEETTDTALARTRHALAGLGRYGDAAFLVGQYGGAGELAQGFCRASAVQGATFVLGHGIQSLTRVGDRWELRLDGVDETFSAAQLACSAEARAAATGDAAPIVAPLAYEHLGIVVADAPIDWVRLGEEPATLETALLVLPPGSVAGVDNAVMVLMQGEGTFSCPKGQYVYYLVTHAPHSDASRLQGAVDVLMQLLEPAEQAREPGAGEDAQPATPTHAAPVPLVTLFHARPIYDRAEVPQTTPASVVDTSVACPYGTQRSSLFLEPRGPFQRIPNPAETLDLAVEQAEHAFWRLYTPAARDAALDAAAARRQHHDPAEYQGRGGAEPDLTRAPPHADVEFLAPRDEEDS</sequence>
<evidence type="ECO:0008006" key="5">
    <source>
        <dbReference type="Google" id="ProtNLM"/>
    </source>
</evidence>
<evidence type="ECO:0000313" key="4">
    <source>
        <dbReference type="Proteomes" id="UP001214603"/>
    </source>
</evidence>
<proteinExistence type="inferred from homology"/>
<keyword evidence="4" id="KW-1185">Reference proteome</keyword>
<dbReference type="PANTHER" id="PTHR11787">
    <property type="entry name" value="RAB GDP-DISSOCIATION INHIBITOR"/>
    <property type="match status" value="1"/>
</dbReference>
<dbReference type="AlphaFoldDB" id="A0AAF0DZK6"/>
<evidence type="ECO:0000256" key="2">
    <source>
        <dbReference type="SAM" id="MobiDB-lite"/>
    </source>
</evidence>
<dbReference type="GO" id="GO:0005092">
    <property type="term" value="F:GDP-dissociation inhibitor activity"/>
    <property type="evidence" value="ECO:0007669"/>
    <property type="project" value="InterPro"/>
</dbReference>
<dbReference type="PRINTS" id="PR00891">
    <property type="entry name" value="RABGDIREP"/>
</dbReference>
<dbReference type="GO" id="GO:0005968">
    <property type="term" value="C:Rab-protein geranylgeranyltransferase complex"/>
    <property type="evidence" value="ECO:0007669"/>
    <property type="project" value="TreeGrafter"/>
</dbReference>
<evidence type="ECO:0000256" key="1">
    <source>
        <dbReference type="ARBA" id="ARBA00005593"/>
    </source>
</evidence>
<dbReference type="EMBL" id="CP119934">
    <property type="protein sequence ID" value="WFD01919.1"/>
    <property type="molecule type" value="Genomic_DNA"/>
</dbReference>
<gene>
    <name evidence="3" type="ORF">MOBT1_000599</name>
</gene>
<feature type="region of interest" description="Disordered" evidence="2">
    <location>
        <begin position="505"/>
        <end position="547"/>
    </location>
</feature>
<comment type="similarity">
    <text evidence="1">Belongs to the Rab GDI family.</text>
</comment>
<organism evidence="3 4">
    <name type="scientific">Malassezia obtusa</name>
    <dbReference type="NCBI Taxonomy" id="76774"/>
    <lineage>
        <taxon>Eukaryota</taxon>
        <taxon>Fungi</taxon>
        <taxon>Dikarya</taxon>
        <taxon>Basidiomycota</taxon>
        <taxon>Ustilaginomycotina</taxon>
        <taxon>Malasseziomycetes</taxon>
        <taxon>Malasseziales</taxon>
        <taxon>Malasseziaceae</taxon>
        <taxon>Malassezia</taxon>
    </lineage>
</organism>